<protein>
    <submittedName>
        <fullName evidence="1">Predicted protein</fullName>
    </submittedName>
</protein>
<dbReference type="Proteomes" id="UP000006671">
    <property type="component" value="Unassembled WGS sequence"/>
</dbReference>
<dbReference type="InterPro" id="IPR052945">
    <property type="entry name" value="Mitotic_Regulator"/>
</dbReference>
<dbReference type="VEuPathDB" id="AmoebaDB:NAEGRDRAFT_61800"/>
<dbReference type="InterPro" id="IPR011990">
    <property type="entry name" value="TPR-like_helical_dom_sf"/>
</dbReference>
<dbReference type="GeneID" id="8863215"/>
<dbReference type="Pfam" id="PF08238">
    <property type="entry name" value="Sel1"/>
    <property type="match status" value="4"/>
</dbReference>
<dbReference type="InterPro" id="IPR006597">
    <property type="entry name" value="Sel1-like"/>
</dbReference>
<dbReference type="Gene3D" id="1.25.40.10">
    <property type="entry name" value="Tetratricopeptide repeat domain"/>
    <property type="match status" value="1"/>
</dbReference>
<evidence type="ECO:0000313" key="1">
    <source>
        <dbReference type="EMBL" id="EFC50084.1"/>
    </source>
</evidence>
<dbReference type="OrthoDB" id="2384430at2759"/>
<gene>
    <name evidence="1" type="ORF">NAEGRDRAFT_61800</name>
</gene>
<dbReference type="EMBL" id="GG738846">
    <property type="protein sequence ID" value="EFC50084.1"/>
    <property type="molecule type" value="Genomic_DNA"/>
</dbReference>
<reference evidence="1 2" key="1">
    <citation type="journal article" date="2010" name="Cell">
        <title>The genome of Naegleria gruberi illuminates early eukaryotic versatility.</title>
        <authorList>
            <person name="Fritz-Laylin L.K."/>
            <person name="Prochnik S.E."/>
            <person name="Ginger M.L."/>
            <person name="Dacks J.B."/>
            <person name="Carpenter M.L."/>
            <person name="Field M.C."/>
            <person name="Kuo A."/>
            <person name="Paredez A."/>
            <person name="Chapman J."/>
            <person name="Pham J."/>
            <person name="Shu S."/>
            <person name="Neupane R."/>
            <person name="Cipriano M."/>
            <person name="Mancuso J."/>
            <person name="Tu H."/>
            <person name="Salamov A."/>
            <person name="Lindquist E."/>
            <person name="Shapiro H."/>
            <person name="Lucas S."/>
            <person name="Grigoriev I.V."/>
            <person name="Cande W.Z."/>
            <person name="Fulton C."/>
            <person name="Rokhsar D.S."/>
            <person name="Dawson S.C."/>
        </authorList>
    </citation>
    <scope>NUCLEOTIDE SEQUENCE [LARGE SCALE GENOMIC DNA]</scope>
    <source>
        <strain evidence="1 2">NEG-M</strain>
    </source>
</reference>
<dbReference type="KEGG" id="ngr:NAEGRDRAFT_61800"/>
<dbReference type="SMART" id="SM00671">
    <property type="entry name" value="SEL1"/>
    <property type="match status" value="4"/>
</dbReference>
<dbReference type="STRING" id="5762.D2UZ38"/>
<dbReference type="eggNOG" id="KOG1550">
    <property type="taxonomic scope" value="Eukaryota"/>
</dbReference>
<dbReference type="AlphaFoldDB" id="D2UZ38"/>
<dbReference type="PANTHER" id="PTHR43628:SF1">
    <property type="entry name" value="CHITIN SYNTHASE REGULATORY FACTOR 2-RELATED"/>
    <property type="match status" value="1"/>
</dbReference>
<proteinExistence type="predicted"/>
<keyword evidence="2" id="KW-1185">Reference proteome</keyword>
<sequence length="198" mass="22128">MSQEEQLAIHQYNQGFTYLYGSSDTEQNYFMAFDLLSQSASQNYVPAMMALGNMYRDGCPGFLESNDEKAFEWYEKSADLGEHYGQLFVGDAYSFGKGIRVDKSKAVEYYSKSALQNNQFAQYTLGMIYKEGNGVRIDLSASLHWLQKASEQGNEEATREFNELSKLIPKACPAPPTTTLDLCIGEGGAQVSIADHEE</sequence>
<dbReference type="SUPFAM" id="SSF81901">
    <property type="entry name" value="HCP-like"/>
    <property type="match status" value="1"/>
</dbReference>
<dbReference type="PANTHER" id="PTHR43628">
    <property type="entry name" value="ACTIVATOR OF C KINASE PROTEIN 1-RELATED"/>
    <property type="match status" value="1"/>
</dbReference>
<accession>D2UZ38</accession>
<dbReference type="InParanoid" id="D2UZ38"/>
<evidence type="ECO:0000313" key="2">
    <source>
        <dbReference type="Proteomes" id="UP000006671"/>
    </source>
</evidence>
<organism evidence="2">
    <name type="scientific">Naegleria gruberi</name>
    <name type="common">Amoeba</name>
    <dbReference type="NCBI Taxonomy" id="5762"/>
    <lineage>
        <taxon>Eukaryota</taxon>
        <taxon>Discoba</taxon>
        <taxon>Heterolobosea</taxon>
        <taxon>Tetramitia</taxon>
        <taxon>Eutetramitia</taxon>
        <taxon>Vahlkampfiidae</taxon>
        <taxon>Naegleria</taxon>
    </lineage>
</organism>
<dbReference type="RefSeq" id="XP_002682828.1">
    <property type="nucleotide sequence ID" value="XM_002682782.1"/>
</dbReference>
<name>D2UZ38_NAEGR</name>